<accession>A0A1I5CYK8</accession>
<name>A0A1I5CYK8_9BACE</name>
<protein>
    <submittedName>
        <fullName evidence="7">Heparinase II/III N-terminus</fullName>
    </submittedName>
</protein>
<organism evidence="7 8">
    <name type="scientific">Bacteroides xylanisolvens</name>
    <dbReference type="NCBI Taxonomy" id="371601"/>
    <lineage>
        <taxon>Bacteria</taxon>
        <taxon>Pseudomonadati</taxon>
        <taxon>Bacteroidota</taxon>
        <taxon>Bacteroidia</taxon>
        <taxon>Bacteroidales</taxon>
        <taxon>Bacteroidaceae</taxon>
        <taxon>Bacteroides</taxon>
    </lineage>
</organism>
<keyword evidence="4" id="KW-0456">Lyase</keyword>
<dbReference type="InterPro" id="IPR008929">
    <property type="entry name" value="Chondroitin_lyas"/>
</dbReference>
<keyword evidence="2" id="KW-0732">Signal</keyword>
<evidence type="ECO:0000256" key="1">
    <source>
        <dbReference type="ARBA" id="ARBA00004418"/>
    </source>
</evidence>
<dbReference type="GO" id="GO:0016829">
    <property type="term" value="F:lyase activity"/>
    <property type="evidence" value="ECO:0007669"/>
    <property type="project" value="UniProtKB-KW"/>
</dbReference>
<evidence type="ECO:0000259" key="6">
    <source>
        <dbReference type="Pfam" id="PF16889"/>
    </source>
</evidence>
<evidence type="ECO:0000313" key="7">
    <source>
        <dbReference type="EMBL" id="SFN91946.1"/>
    </source>
</evidence>
<sequence>MSKWTWYVNRLKAMNLQEVVWRLEQKKIQMKEKRRFGGYKVAVSSFRFNKTLEKLRFDCDALGIYFGNRNYSLNTSIHLLGGYDYNSYKKDWTVGFQTKNCWGDEFSYHLNYKQRDDIGDARTNWELNRHFQFALLAKAYFVSGDRQYADSLEELFTDWNEKNSFLHGISWTSAMEVAIRCIQWTIALSFLQKKGDILYGDLMENMETGIVNMTDYLCNHYSRFSSANNHLLVEAAAIALSGFVFHHQAWQKLAVGILSEELPKQNYKDGVNKELSLHYQTFGMEAYGIVGCCMLHNGVCLPDGWKEWLGRMCEFVSHCCWREQAVCEFGDNDEGKIVDLVGGHTDHYNYALQLLSLVLGMRYHSFEKVTENVGWWFSSESIDRIKSLPIYDNSRSRCFSEGGNSFLRSSDGSILIGIDHAALGFGTIAAHGHADALSFQILKDGKRIFTDPGTYIYHCQIEERNIFRRTDHHNTVMINGEEQSQVLGAFLWGKKAETKLLSYSFQEDVDELTASVTGLCSVVHTRTFRFGRSEGVLLINDRFDKDCDWTASFVIARDYELSVSDRRVTCDAFTLESCEGEIRIEDIFVSEQYGIKEKSKVIRIRSHSKSNDIKISINLL</sequence>
<evidence type="ECO:0000256" key="2">
    <source>
        <dbReference type="ARBA" id="ARBA00022729"/>
    </source>
</evidence>
<dbReference type="Gene3D" id="2.70.98.70">
    <property type="match status" value="1"/>
</dbReference>
<dbReference type="PANTHER" id="PTHR39210">
    <property type="entry name" value="HEPARIN-SULFATE LYASE"/>
    <property type="match status" value="1"/>
</dbReference>
<dbReference type="PANTHER" id="PTHR39210:SF1">
    <property type="entry name" value="HEPARIN-SULFATE LYASE"/>
    <property type="match status" value="1"/>
</dbReference>
<proteinExistence type="predicted"/>
<evidence type="ECO:0000259" key="5">
    <source>
        <dbReference type="Pfam" id="PF07940"/>
    </source>
</evidence>
<dbReference type="EMBL" id="FOUM01000052">
    <property type="protein sequence ID" value="SFN91946.1"/>
    <property type="molecule type" value="Genomic_DNA"/>
</dbReference>
<evidence type="ECO:0000256" key="3">
    <source>
        <dbReference type="ARBA" id="ARBA00022764"/>
    </source>
</evidence>
<dbReference type="SUPFAM" id="SSF48230">
    <property type="entry name" value="Chondroitin AC/alginate lyase"/>
    <property type="match status" value="1"/>
</dbReference>
<evidence type="ECO:0000313" key="8">
    <source>
        <dbReference type="Proteomes" id="UP000183766"/>
    </source>
</evidence>
<dbReference type="AlphaFoldDB" id="A0A1I5CYK8"/>
<evidence type="ECO:0000256" key="4">
    <source>
        <dbReference type="ARBA" id="ARBA00023239"/>
    </source>
</evidence>
<dbReference type="InterPro" id="IPR012480">
    <property type="entry name" value="Hepar_II_III_C"/>
</dbReference>
<dbReference type="RefSeq" id="WP_229127537.1">
    <property type="nucleotide sequence ID" value="NZ_CP042282.1"/>
</dbReference>
<dbReference type="InterPro" id="IPR031680">
    <property type="entry name" value="Hepar_II_III_N"/>
</dbReference>
<feature type="domain" description="Heparinase II/III-like C-terminal" evidence="5">
    <location>
        <begin position="396"/>
        <end position="616"/>
    </location>
</feature>
<dbReference type="Pfam" id="PF07940">
    <property type="entry name" value="Hepar_II_III_C"/>
    <property type="match status" value="1"/>
</dbReference>
<comment type="subcellular location">
    <subcellularLocation>
        <location evidence="1">Periplasm</location>
    </subcellularLocation>
</comment>
<keyword evidence="3" id="KW-0574">Periplasm</keyword>
<gene>
    <name evidence="7" type="ORF">SAMN05216250_15224</name>
</gene>
<dbReference type="Gene3D" id="1.50.10.100">
    <property type="entry name" value="Chondroitin AC/alginate lyase"/>
    <property type="match status" value="1"/>
</dbReference>
<dbReference type="GO" id="GO:0042597">
    <property type="term" value="C:periplasmic space"/>
    <property type="evidence" value="ECO:0007669"/>
    <property type="project" value="UniProtKB-SubCell"/>
</dbReference>
<reference evidence="7 8" key="1">
    <citation type="submission" date="2016-10" db="EMBL/GenBank/DDBJ databases">
        <authorList>
            <person name="de Groot N.N."/>
        </authorList>
    </citation>
    <scope>NUCLEOTIDE SEQUENCE [LARGE SCALE GENOMIC DNA]</scope>
    <source>
        <strain evidence="7 8">NLAE-zl-C202</strain>
    </source>
</reference>
<dbReference type="Proteomes" id="UP000183766">
    <property type="component" value="Unassembled WGS sequence"/>
</dbReference>
<feature type="domain" description="Heparin-sulfate lyase N-terminal" evidence="6">
    <location>
        <begin position="110"/>
        <end position="333"/>
    </location>
</feature>
<dbReference type="Pfam" id="PF16889">
    <property type="entry name" value="Hepar_II_III_N"/>
    <property type="match status" value="1"/>
</dbReference>